<evidence type="ECO:0000313" key="2">
    <source>
        <dbReference type="EMBL" id="CAD9493428.1"/>
    </source>
</evidence>
<accession>A0A7S2HKW0</accession>
<reference evidence="2" key="1">
    <citation type="submission" date="2021-01" db="EMBL/GenBank/DDBJ databases">
        <authorList>
            <person name="Corre E."/>
            <person name="Pelletier E."/>
            <person name="Niang G."/>
            <person name="Scheremetjew M."/>
            <person name="Finn R."/>
            <person name="Kale V."/>
            <person name="Holt S."/>
            <person name="Cochrane G."/>
            <person name="Meng A."/>
            <person name="Brown T."/>
            <person name="Cohen L."/>
        </authorList>
    </citation>
    <scope>NUCLEOTIDE SEQUENCE</scope>
    <source>
        <strain evidence="2">CCMP1381</strain>
    </source>
</reference>
<dbReference type="InterPro" id="IPR036047">
    <property type="entry name" value="F-box-like_dom_sf"/>
</dbReference>
<sequence>MLSLFPTDRISSFTKSGESLLNAVCKEWARGSYPKNFQASRAPSSFPVELADRISSFTKSGEGLLHIVCKEWARGSYDKNLEASRVLSSFPVELLESTFDFLDDGEYLECAVVARRWHGASLPQVLCWILTPILWAIPSHTVQEVYKNLGNDDLMKVSCVCTEWRRLNRE</sequence>
<proteinExistence type="predicted"/>
<dbReference type="PROSITE" id="PS50181">
    <property type="entry name" value="FBOX"/>
    <property type="match status" value="1"/>
</dbReference>
<feature type="domain" description="F-box" evidence="1">
    <location>
        <begin position="131"/>
        <end position="170"/>
    </location>
</feature>
<gene>
    <name evidence="2" type="ORF">DSPE1174_LOCUS32342</name>
</gene>
<dbReference type="EMBL" id="HBGS01062082">
    <property type="protein sequence ID" value="CAD9493428.1"/>
    <property type="molecule type" value="Transcribed_RNA"/>
</dbReference>
<organism evidence="2">
    <name type="scientific">Octactis speculum</name>
    <dbReference type="NCBI Taxonomy" id="3111310"/>
    <lineage>
        <taxon>Eukaryota</taxon>
        <taxon>Sar</taxon>
        <taxon>Stramenopiles</taxon>
        <taxon>Ochrophyta</taxon>
        <taxon>Dictyochophyceae</taxon>
        <taxon>Dictyochales</taxon>
        <taxon>Dictyochaceae</taxon>
        <taxon>Octactis</taxon>
    </lineage>
</organism>
<dbReference type="AlphaFoldDB" id="A0A7S2HKW0"/>
<dbReference type="InterPro" id="IPR001810">
    <property type="entry name" value="F-box_dom"/>
</dbReference>
<name>A0A7S2HKW0_9STRA</name>
<evidence type="ECO:0000259" key="1">
    <source>
        <dbReference type="PROSITE" id="PS50181"/>
    </source>
</evidence>
<protein>
    <recommendedName>
        <fullName evidence="1">F-box domain-containing protein</fullName>
    </recommendedName>
</protein>
<dbReference type="SUPFAM" id="SSF81383">
    <property type="entry name" value="F-box domain"/>
    <property type="match status" value="1"/>
</dbReference>
<dbReference type="Pfam" id="PF00646">
    <property type="entry name" value="F-box"/>
    <property type="match status" value="2"/>
</dbReference>